<dbReference type="InterPro" id="IPR058625">
    <property type="entry name" value="MdtA-like_BSH"/>
</dbReference>
<accession>A0ABT0KUM1</accession>
<evidence type="ECO:0000259" key="6">
    <source>
        <dbReference type="Pfam" id="PF25975"/>
    </source>
</evidence>
<dbReference type="EMBL" id="JAKIKU010000015">
    <property type="protein sequence ID" value="MCL1047550.1"/>
    <property type="molecule type" value="Genomic_DNA"/>
</dbReference>
<dbReference type="Gene3D" id="2.40.50.100">
    <property type="match status" value="1"/>
</dbReference>
<proteinExistence type="inferred from homology"/>
<dbReference type="Proteomes" id="UP001202134">
    <property type="component" value="Unassembled WGS sequence"/>
</dbReference>
<dbReference type="Pfam" id="PF25917">
    <property type="entry name" value="BSH_RND"/>
    <property type="match status" value="1"/>
</dbReference>
<evidence type="ECO:0000256" key="2">
    <source>
        <dbReference type="ARBA" id="ARBA00022448"/>
    </source>
</evidence>
<feature type="compositionally biased region" description="Basic and acidic residues" evidence="3">
    <location>
        <begin position="29"/>
        <end position="44"/>
    </location>
</feature>
<evidence type="ECO:0000313" key="7">
    <source>
        <dbReference type="EMBL" id="MCL1047550.1"/>
    </source>
</evidence>
<dbReference type="Pfam" id="PF25975">
    <property type="entry name" value="CzcB_C"/>
    <property type="match status" value="1"/>
</dbReference>
<dbReference type="InterPro" id="IPR051909">
    <property type="entry name" value="MFP_Cation_Efflux"/>
</dbReference>
<dbReference type="PANTHER" id="PTHR30097">
    <property type="entry name" value="CATION EFFLUX SYSTEM PROTEIN CUSB"/>
    <property type="match status" value="1"/>
</dbReference>
<protein>
    <submittedName>
        <fullName evidence="7">Efflux RND transporter periplasmic adaptor subunit</fullName>
    </submittedName>
</protein>
<evidence type="ECO:0000313" key="8">
    <source>
        <dbReference type="Proteomes" id="UP001202134"/>
    </source>
</evidence>
<feature type="region of interest" description="Disordered" evidence="3">
    <location>
        <begin position="29"/>
        <end position="96"/>
    </location>
</feature>
<gene>
    <name evidence="7" type="ORF">L2737_19805</name>
</gene>
<dbReference type="InterPro" id="IPR058649">
    <property type="entry name" value="CzcB_C"/>
</dbReference>
<name>A0ABT0KUM1_9GAMM</name>
<comment type="caution">
    <text evidence="7">The sequence shown here is derived from an EMBL/GenBank/DDBJ whole genome shotgun (WGS) entry which is preliminary data.</text>
</comment>
<dbReference type="InterPro" id="IPR011053">
    <property type="entry name" value="Single_hybrid_motif"/>
</dbReference>
<dbReference type="SUPFAM" id="SSF51230">
    <property type="entry name" value="Single hybrid motif"/>
    <property type="match status" value="1"/>
</dbReference>
<comment type="similarity">
    <text evidence="1">Belongs to the membrane fusion protein (MFP) (TC 8.A.1) family.</text>
</comment>
<dbReference type="PANTHER" id="PTHR30097:SF4">
    <property type="entry name" value="SLR6042 PROTEIN"/>
    <property type="match status" value="1"/>
</dbReference>
<feature type="domain" description="CzcB-like C-terminal circularly permuted SH3-like" evidence="6">
    <location>
        <begin position="296"/>
        <end position="354"/>
    </location>
</feature>
<organism evidence="7 8">
    <name type="scientific">Shewanella electrodiphila</name>
    <dbReference type="NCBI Taxonomy" id="934143"/>
    <lineage>
        <taxon>Bacteria</taxon>
        <taxon>Pseudomonadati</taxon>
        <taxon>Pseudomonadota</taxon>
        <taxon>Gammaproteobacteria</taxon>
        <taxon>Alteromonadales</taxon>
        <taxon>Shewanellaceae</taxon>
        <taxon>Shewanella</taxon>
    </lineage>
</organism>
<keyword evidence="8" id="KW-1185">Reference proteome</keyword>
<dbReference type="Gene3D" id="2.40.420.20">
    <property type="match status" value="1"/>
</dbReference>
<feature type="compositionally biased region" description="Basic and acidic residues" evidence="3">
    <location>
        <begin position="52"/>
        <end position="96"/>
    </location>
</feature>
<keyword evidence="2" id="KW-0813">Transport</keyword>
<feature type="domain" description="Multidrug resistance protein MdtA-like barrel-sandwich hybrid" evidence="5">
    <location>
        <begin position="138"/>
        <end position="200"/>
    </location>
</feature>
<evidence type="ECO:0000259" key="5">
    <source>
        <dbReference type="Pfam" id="PF25917"/>
    </source>
</evidence>
<evidence type="ECO:0000256" key="4">
    <source>
        <dbReference type="SAM" id="SignalP"/>
    </source>
</evidence>
<feature type="chain" id="PRO_5045445833" evidence="4">
    <location>
        <begin position="29"/>
        <end position="366"/>
    </location>
</feature>
<keyword evidence="4" id="KW-0732">Signal</keyword>
<evidence type="ECO:0000256" key="3">
    <source>
        <dbReference type="SAM" id="MobiDB-lite"/>
    </source>
</evidence>
<dbReference type="RefSeq" id="WP_248956878.1">
    <property type="nucleotide sequence ID" value="NZ_JAKIKU010000015.1"/>
</dbReference>
<reference evidence="7 8" key="1">
    <citation type="submission" date="2022-01" db="EMBL/GenBank/DDBJ databases">
        <title>Whole genome-based taxonomy of the Shewanellaceae.</title>
        <authorList>
            <person name="Martin-Rodriguez A.J."/>
        </authorList>
    </citation>
    <scope>NUCLEOTIDE SEQUENCE [LARGE SCALE GENOMIC DNA]</scope>
    <source>
        <strain evidence="7 8">DSM 24955</strain>
    </source>
</reference>
<sequence length="366" mass="39940">MNLRPFNNLSAVHIAVMAVLMLAVPAHASGDHDHQDVHSEHHANEQTQNTLGHDEHKNEHSDSHSENHSDEQAHNDHRDDEHGHDEHGHDEHEEGQVHISAEQVTLSGIVSQTAQSGDIKQTLTLYGRTVVPETAISQVRARFSGLITEFNFAVGDNVKAGQVIAKVESNASLKHYSITAPISGVVVTRNANVGELATDNVLLSIMDDSELWVEYQIFPGQLTSVSVGQHLVIGSDTASANKQQVNSTIKHLLNSTNNQAYTLARAPLDNKQGQWAVGALLSGELTLSQQPVAMVIDNRAVQVMEGQQVVFVRNEEGFEKRVVELGQSDSQLTEVLFGISIGEEYAVEKSFLLKADLEKSSAAHVH</sequence>
<feature type="signal peptide" evidence="4">
    <location>
        <begin position="1"/>
        <end position="28"/>
    </location>
</feature>
<evidence type="ECO:0000256" key="1">
    <source>
        <dbReference type="ARBA" id="ARBA00009477"/>
    </source>
</evidence>